<accession>A0A4U7AXZ8</accession>
<organism evidence="6 7">
    <name type="scientific">Elsinoe australis</name>
    <dbReference type="NCBI Taxonomy" id="40998"/>
    <lineage>
        <taxon>Eukaryota</taxon>
        <taxon>Fungi</taxon>
        <taxon>Dikarya</taxon>
        <taxon>Ascomycota</taxon>
        <taxon>Pezizomycotina</taxon>
        <taxon>Dothideomycetes</taxon>
        <taxon>Dothideomycetidae</taxon>
        <taxon>Myriangiales</taxon>
        <taxon>Elsinoaceae</taxon>
        <taxon>Elsinoe</taxon>
    </lineage>
</organism>
<name>A0A4U7AXZ8_9PEZI</name>
<evidence type="ECO:0000256" key="4">
    <source>
        <dbReference type="ARBA" id="ARBA00023002"/>
    </source>
</evidence>
<dbReference type="InterPro" id="IPR050641">
    <property type="entry name" value="RIFMO-like"/>
</dbReference>
<comment type="caution">
    <text evidence="6">The sequence shown here is derived from an EMBL/GenBank/DDBJ whole genome shotgun (WGS) entry which is preliminary data.</text>
</comment>
<dbReference type="Gene3D" id="3.50.50.60">
    <property type="entry name" value="FAD/NAD(P)-binding domain"/>
    <property type="match status" value="1"/>
</dbReference>
<proteinExistence type="predicted"/>
<keyword evidence="4" id="KW-0560">Oxidoreductase</keyword>
<dbReference type="PANTHER" id="PTHR43004">
    <property type="entry name" value="TRK SYSTEM POTASSIUM UPTAKE PROTEIN"/>
    <property type="match status" value="1"/>
</dbReference>
<dbReference type="AlphaFoldDB" id="A0A4U7AXZ8"/>
<dbReference type="Proteomes" id="UP000308133">
    <property type="component" value="Unassembled WGS sequence"/>
</dbReference>
<keyword evidence="2" id="KW-0285">Flavoprotein</keyword>
<evidence type="ECO:0000313" key="7">
    <source>
        <dbReference type="Proteomes" id="UP000308133"/>
    </source>
</evidence>
<dbReference type="PANTHER" id="PTHR43004:SF19">
    <property type="entry name" value="BINDING MONOOXYGENASE, PUTATIVE (JCVI)-RELATED"/>
    <property type="match status" value="1"/>
</dbReference>
<evidence type="ECO:0000256" key="1">
    <source>
        <dbReference type="ARBA" id="ARBA00001974"/>
    </source>
</evidence>
<dbReference type="EMBL" id="PTQR01000104">
    <property type="protein sequence ID" value="TKX19967.1"/>
    <property type="molecule type" value="Genomic_DNA"/>
</dbReference>
<keyword evidence="3" id="KW-0274">FAD</keyword>
<dbReference type="GO" id="GO:0016709">
    <property type="term" value="F:oxidoreductase activity, acting on paired donors, with incorporation or reduction of molecular oxygen, NAD(P)H as one donor, and incorporation of one atom of oxygen"/>
    <property type="evidence" value="ECO:0007669"/>
    <property type="project" value="UniProtKB-ARBA"/>
</dbReference>
<evidence type="ECO:0000313" key="6">
    <source>
        <dbReference type="EMBL" id="TKX19967.1"/>
    </source>
</evidence>
<evidence type="ECO:0000259" key="5">
    <source>
        <dbReference type="Pfam" id="PF01494"/>
    </source>
</evidence>
<protein>
    <submittedName>
        <fullName evidence="6">FAD-binding domain-containing protein 45</fullName>
    </submittedName>
</protein>
<reference evidence="6 7" key="1">
    <citation type="submission" date="2018-02" db="EMBL/GenBank/DDBJ databases">
        <title>Draft genome sequences of Elsinoe sp., causing black scab on jojoba.</title>
        <authorList>
            <person name="Stodart B."/>
            <person name="Jeffress S."/>
            <person name="Ash G."/>
            <person name="Arun Chinnappa K."/>
        </authorList>
    </citation>
    <scope>NUCLEOTIDE SEQUENCE [LARGE SCALE GENOMIC DNA]</scope>
    <source>
        <strain evidence="6 7">Hillstone_2</strain>
    </source>
</reference>
<dbReference type="SUPFAM" id="SSF51905">
    <property type="entry name" value="FAD/NAD(P)-binding domain"/>
    <property type="match status" value="1"/>
</dbReference>
<dbReference type="GO" id="GO:0071949">
    <property type="term" value="F:FAD binding"/>
    <property type="evidence" value="ECO:0007669"/>
    <property type="project" value="InterPro"/>
</dbReference>
<dbReference type="InterPro" id="IPR036188">
    <property type="entry name" value="FAD/NAD-bd_sf"/>
</dbReference>
<evidence type="ECO:0000256" key="3">
    <source>
        <dbReference type="ARBA" id="ARBA00022827"/>
    </source>
</evidence>
<dbReference type="Pfam" id="PF01494">
    <property type="entry name" value="FAD_binding_3"/>
    <property type="match status" value="1"/>
</dbReference>
<dbReference type="PRINTS" id="PR00420">
    <property type="entry name" value="RNGMNOXGNASE"/>
</dbReference>
<gene>
    <name evidence="6" type="ORF">C1H76_7851</name>
</gene>
<comment type="cofactor">
    <cofactor evidence="1">
        <name>FAD</name>
        <dbReference type="ChEBI" id="CHEBI:57692"/>
    </cofactor>
</comment>
<dbReference type="Gene3D" id="3.30.70.2450">
    <property type="match status" value="1"/>
</dbReference>
<feature type="domain" description="FAD-binding" evidence="5">
    <location>
        <begin position="6"/>
        <end position="343"/>
    </location>
</feature>
<sequence>MSHPHVPIIIIGAGPVGLITALNIARLQVPVLILERGPGIDQSPRATSYQPCAMAELAECGVLSDVRAKSVINNILSYWIGRGPEKEQVAYVEKMEGGDRFPSGINCPQPVLTETVAGHLRERYGGLAEMRFCQEVKEVRQVEERVEVVCLDVRKGEELRYSCDWLVGADGASSAVRRLLGIKFEGFSWPKEDFCASNVRYPFEKYGFTTANFILDPVHWAVITVIDNTGLWRCAFGVRPGMTNEEIREELDEHYKHIFPGWPGEGYELVQWNKYKPHQRCASQFRKGRCLLVGDAAHSNNPIGGLRLTTGLLDAGPLGRALGAVVNGKAPTSILDIWAEARREKWINFTNGFSISNKRMVQRGGYSDDPAGIWKIDEVSRQHGMDQWLEQATPDKKEEDLAMYETLKDKQAQMQNRMKQWHICMDPRWMAEYEDPEVVQARLSLRPKAVS</sequence>
<dbReference type="InterPro" id="IPR002938">
    <property type="entry name" value="FAD-bd"/>
</dbReference>
<evidence type="ECO:0000256" key="2">
    <source>
        <dbReference type="ARBA" id="ARBA00022630"/>
    </source>
</evidence>